<name>A0A2P5CC46_TREOI</name>
<dbReference type="AlphaFoldDB" id="A0A2P5CC46"/>
<gene>
    <name evidence="2" type="ORF">TorRG33x02_290820</name>
</gene>
<comment type="caution">
    <text evidence="2">The sequence shown here is derived from an EMBL/GenBank/DDBJ whole genome shotgun (WGS) entry which is preliminary data.</text>
</comment>
<feature type="compositionally biased region" description="Low complexity" evidence="1">
    <location>
        <begin position="1"/>
        <end position="15"/>
    </location>
</feature>
<feature type="region of interest" description="Disordered" evidence="1">
    <location>
        <begin position="1"/>
        <end position="66"/>
    </location>
</feature>
<dbReference type="Proteomes" id="UP000237000">
    <property type="component" value="Unassembled WGS sequence"/>
</dbReference>
<evidence type="ECO:0000313" key="2">
    <source>
        <dbReference type="EMBL" id="PON58597.1"/>
    </source>
</evidence>
<dbReference type="EMBL" id="JXTC01000384">
    <property type="protein sequence ID" value="PON58597.1"/>
    <property type="molecule type" value="Genomic_DNA"/>
</dbReference>
<sequence>QPTFSSPSHLHSLSPRPDQTSAAPTSQPRIHTSTAPPPRGPADVVTPPRLQLGSSKPAWSSTSATQPHTHSLSILSFHIFLESIWGFFKFVNQFFLPIFGSRFCVTLS</sequence>
<dbReference type="InParanoid" id="A0A2P5CC46"/>
<proteinExistence type="predicted"/>
<keyword evidence="3" id="KW-1185">Reference proteome</keyword>
<evidence type="ECO:0000256" key="1">
    <source>
        <dbReference type="SAM" id="MobiDB-lite"/>
    </source>
</evidence>
<feature type="compositionally biased region" description="Polar residues" evidence="1">
    <location>
        <begin position="52"/>
        <end position="66"/>
    </location>
</feature>
<accession>A0A2P5CC46</accession>
<feature type="non-terminal residue" evidence="2">
    <location>
        <position position="1"/>
    </location>
</feature>
<evidence type="ECO:0000313" key="3">
    <source>
        <dbReference type="Proteomes" id="UP000237000"/>
    </source>
</evidence>
<organism evidence="2 3">
    <name type="scientific">Trema orientale</name>
    <name type="common">Charcoal tree</name>
    <name type="synonym">Celtis orientalis</name>
    <dbReference type="NCBI Taxonomy" id="63057"/>
    <lineage>
        <taxon>Eukaryota</taxon>
        <taxon>Viridiplantae</taxon>
        <taxon>Streptophyta</taxon>
        <taxon>Embryophyta</taxon>
        <taxon>Tracheophyta</taxon>
        <taxon>Spermatophyta</taxon>
        <taxon>Magnoliopsida</taxon>
        <taxon>eudicotyledons</taxon>
        <taxon>Gunneridae</taxon>
        <taxon>Pentapetalae</taxon>
        <taxon>rosids</taxon>
        <taxon>fabids</taxon>
        <taxon>Rosales</taxon>
        <taxon>Cannabaceae</taxon>
        <taxon>Trema</taxon>
    </lineage>
</organism>
<feature type="compositionally biased region" description="Polar residues" evidence="1">
    <location>
        <begin position="17"/>
        <end position="34"/>
    </location>
</feature>
<reference evidence="3" key="1">
    <citation type="submission" date="2016-06" db="EMBL/GenBank/DDBJ databases">
        <title>Parallel loss of symbiosis genes in relatives of nitrogen-fixing non-legume Parasponia.</title>
        <authorList>
            <person name="Van Velzen R."/>
            <person name="Holmer R."/>
            <person name="Bu F."/>
            <person name="Rutten L."/>
            <person name="Van Zeijl A."/>
            <person name="Liu W."/>
            <person name="Santuari L."/>
            <person name="Cao Q."/>
            <person name="Sharma T."/>
            <person name="Shen D."/>
            <person name="Roswanjaya Y."/>
            <person name="Wardhani T."/>
            <person name="Kalhor M.S."/>
            <person name="Jansen J."/>
            <person name="Van den Hoogen J."/>
            <person name="Gungor B."/>
            <person name="Hartog M."/>
            <person name="Hontelez J."/>
            <person name="Verver J."/>
            <person name="Yang W.-C."/>
            <person name="Schijlen E."/>
            <person name="Repin R."/>
            <person name="Schilthuizen M."/>
            <person name="Schranz E."/>
            <person name="Heidstra R."/>
            <person name="Miyata K."/>
            <person name="Fedorova E."/>
            <person name="Kohlen W."/>
            <person name="Bisseling T."/>
            <person name="Smit S."/>
            <person name="Geurts R."/>
        </authorList>
    </citation>
    <scope>NUCLEOTIDE SEQUENCE [LARGE SCALE GENOMIC DNA]</scope>
    <source>
        <strain evidence="3">cv. RG33-2</strain>
    </source>
</reference>
<protein>
    <submittedName>
        <fullName evidence="2">Uncharacterized protein</fullName>
    </submittedName>
</protein>